<evidence type="ECO:0000313" key="3">
    <source>
        <dbReference type="EMBL" id="PRQ58905.1"/>
    </source>
</evidence>
<keyword evidence="1" id="KW-1133">Transmembrane helix</keyword>
<evidence type="ECO:0000259" key="2">
    <source>
        <dbReference type="Pfam" id="PF04100"/>
    </source>
</evidence>
<dbReference type="Pfam" id="PF04100">
    <property type="entry name" value="Vps53_N"/>
    <property type="match status" value="1"/>
</dbReference>
<dbReference type="InterPro" id="IPR023214">
    <property type="entry name" value="HAD_sf"/>
</dbReference>
<evidence type="ECO:0000313" key="4">
    <source>
        <dbReference type="Proteomes" id="UP000238479"/>
    </source>
</evidence>
<organism evidence="3 4">
    <name type="scientific">Rosa chinensis</name>
    <name type="common">China rose</name>
    <dbReference type="NCBI Taxonomy" id="74649"/>
    <lineage>
        <taxon>Eukaryota</taxon>
        <taxon>Viridiplantae</taxon>
        <taxon>Streptophyta</taxon>
        <taxon>Embryophyta</taxon>
        <taxon>Tracheophyta</taxon>
        <taxon>Spermatophyta</taxon>
        <taxon>Magnoliopsida</taxon>
        <taxon>eudicotyledons</taxon>
        <taxon>Gunneridae</taxon>
        <taxon>Pentapetalae</taxon>
        <taxon>rosids</taxon>
        <taxon>fabids</taxon>
        <taxon>Rosales</taxon>
        <taxon>Rosaceae</taxon>
        <taxon>Rosoideae</taxon>
        <taxon>Rosoideae incertae sedis</taxon>
        <taxon>Rosa</taxon>
    </lineage>
</organism>
<name>A0A2P6SJN9_ROSCH</name>
<accession>A0A2P6SJN9</accession>
<dbReference type="EMBL" id="PDCK01000039">
    <property type="protein sequence ID" value="PRQ58905.1"/>
    <property type="molecule type" value="Genomic_DNA"/>
</dbReference>
<feature type="domain" description="Vps53 N-terminal" evidence="2">
    <location>
        <begin position="210"/>
        <end position="276"/>
    </location>
</feature>
<keyword evidence="4" id="KW-1185">Reference proteome</keyword>
<dbReference type="InterPro" id="IPR007234">
    <property type="entry name" value="Vps53_N"/>
</dbReference>
<sequence>MVLCDILRSGGIPGWDNGHQPPVYFAADDLEYKAAFPSQRLGMGAFRIALESIFNSLLCQGFHNCSTHRALGHCLHQSVESRLLWLSLGNTDLLSHLNKHIVEYLVCTMLSYDFLILLWSISSSIWYASLISIIWLWILELANLVHYPGVLFLVCAFCQTAAMHEFLYMDSLDLQILQLSFGAKVMKTNCGNEIEEFGRGENITQSASDIQKKYEKKLAAHQGNATEEKDKELLPYGDGFNFHGIISSCFVPHLTVYTELEEKTLMENLEKLVQEETWDVEEGSQNNVLLSSMQIEVSNNVVYNFSPLFFLFFFSLFLCVSFSINHECYQLSYLNVPCTNYKPVHRFSHYVNNQIFGCELLMNLHGNGFLAPLGKPCLTIIVSYPQAPCA</sequence>
<dbReference type="PANTHER" id="PTHR12820">
    <property type="entry name" value="VACUOLAR SORTING PROTEIN 53"/>
    <property type="match status" value="1"/>
</dbReference>
<feature type="transmembrane region" description="Helical" evidence="1">
    <location>
        <begin position="114"/>
        <end position="138"/>
    </location>
</feature>
<gene>
    <name evidence="3" type="ORF">RchiOBHm_Chr1g0364361</name>
</gene>
<feature type="transmembrane region" description="Helical" evidence="1">
    <location>
        <begin position="301"/>
        <end position="324"/>
    </location>
</feature>
<dbReference type="AlphaFoldDB" id="A0A2P6SJN9"/>
<dbReference type="GO" id="GO:0042147">
    <property type="term" value="P:retrograde transport, endosome to Golgi"/>
    <property type="evidence" value="ECO:0007669"/>
    <property type="project" value="InterPro"/>
</dbReference>
<comment type="caution">
    <text evidence="3">The sequence shown here is derived from an EMBL/GenBank/DDBJ whole genome shotgun (WGS) entry which is preliminary data.</text>
</comment>
<dbReference type="Proteomes" id="UP000238479">
    <property type="component" value="Chromosome 1"/>
</dbReference>
<dbReference type="STRING" id="74649.A0A2P6SJN9"/>
<dbReference type="Gramene" id="PRQ58905">
    <property type="protein sequence ID" value="PRQ58905"/>
    <property type="gene ID" value="RchiOBHm_Chr1g0364361"/>
</dbReference>
<keyword evidence="1" id="KW-0472">Membrane</keyword>
<proteinExistence type="predicted"/>
<dbReference type="Gene3D" id="3.40.50.1000">
    <property type="entry name" value="HAD superfamily/HAD-like"/>
    <property type="match status" value="1"/>
</dbReference>
<keyword evidence="1" id="KW-0812">Transmembrane</keyword>
<dbReference type="GO" id="GO:0000938">
    <property type="term" value="C:GARP complex"/>
    <property type="evidence" value="ECO:0007669"/>
    <property type="project" value="InterPro"/>
</dbReference>
<protein>
    <submittedName>
        <fullName evidence="3">Putative vps53-like protein</fullName>
    </submittedName>
</protein>
<dbReference type="InterPro" id="IPR039766">
    <property type="entry name" value="Vps53"/>
</dbReference>
<reference evidence="3 4" key="1">
    <citation type="journal article" date="2018" name="Nat. Genet.">
        <title>The Rosa genome provides new insights in the design of modern roses.</title>
        <authorList>
            <person name="Bendahmane M."/>
        </authorList>
    </citation>
    <scope>NUCLEOTIDE SEQUENCE [LARGE SCALE GENOMIC DNA]</scope>
    <source>
        <strain evidence="4">cv. Old Blush</strain>
    </source>
</reference>
<dbReference type="PANTHER" id="PTHR12820:SF0">
    <property type="entry name" value="VACUOLAR PROTEIN SORTING-ASSOCIATED PROTEIN 53 HOMOLOG"/>
    <property type="match status" value="1"/>
</dbReference>
<evidence type="ECO:0000256" key="1">
    <source>
        <dbReference type="SAM" id="Phobius"/>
    </source>
</evidence>
<feature type="transmembrane region" description="Helical" evidence="1">
    <location>
        <begin position="144"/>
        <end position="162"/>
    </location>
</feature>
<dbReference type="GO" id="GO:0005829">
    <property type="term" value="C:cytosol"/>
    <property type="evidence" value="ECO:0007669"/>
    <property type="project" value="GOC"/>
</dbReference>